<dbReference type="SUPFAM" id="SSF51182">
    <property type="entry name" value="RmlC-like cupins"/>
    <property type="match status" value="1"/>
</dbReference>
<accession>A0ABN2MTY0</accession>
<evidence type="ECO:0000313" key="3">
    <source>
        <dbReference type="Proteomes" id="UP001500449"/>
    </source>
</evidence>
<protein>
    <recommendedName>
        <fullName evidence="4">Cupin</fullName>
    </recommendedName>
</protein>
<dbReference type="InterPro" id="IPR011051">
    <property type="entry name" value="RmlC_Cupin_sf"/>
</dbReference>
<gene>
    <name evidence="2" type="ORF">GCM10009836_17100</name>
</gene>
<dbReference type="RefSeq" id="WP_344414228.1">
    <property type="nucleotide sequence ID" value="NZ_BAAAQK010000004.1"/>
</dbReference>
<dbReference type="InterPro" id="IPR014710">
    <property type="entry name" value="RmlC-like_jellyroll"/>
</dbReference>
<evidence type="ECO:0000256" key="1">
    <source>
        <dbReference type="SAM" id="MobiDB-lite"/>
    </source>
</evidence>
<name>A0ABN2MTY0_9PSEU</name>
<sequence>MSEGLYSSAVGSTVLFENDRVRVWEMILQPGEHCEFHEHHNDHVILYAQTATMRGQEAGDDDWGIVQDTEPGFVLYRTVGSGGPLQPHRLKNLGDVPVTHYIVELLEVSPSPTSQPWQHNERGAFRPIPTPS</sequence>
<keyword evidence="3" id="KW-1185">Reference proteome</keyword>
<proteinExistence type="predicted"/>
<feature type="region of interest" description="Disordered" evidence="1">
    <location>
        <begin position="111"/>
        <end position="132"/>
    </location>
</feature>
<reference evidence="2 3" key="1">
    <citation type="journal article" date="2019" name="Int. J. Syst. Evol. Microbiol.">
        <title>The Global Catalogue of Microorganisms (GCM) 10K type strain sequencing project: providing services to taxonomists for standard genome sequencing and annotation.</title>
        <authorList>
            <consortium name="The Broad Institute Genomics Platform"/>
            <consortium name="The Broad Institute Genome Sequencing Center for Infectious Disease"/>
            <person name="Wu L."/>
            <person name="Ma J."/>
        </authorList>
    </citation>
    <scope>NUCLEOTIDE SEQUENCE [LARGE SCALE GENOMIC DNA]</scope>
    <source>
        <strain evidence="2 3">JCM 16009</strain>
    </source>
</reference>
<organism evidence="2 3">
    <name type="scientific">Pseudonocardia ailaonensis</name>
    <dbReference type="NCBI Taxonomy" id="367279"/>
    <lineage>
        <taxon>Bacteria</taxon>
        <taxon>Bacillati</taxon>
        <taxon>Actinomycetota</taxon>
        <taxon>Actinomycetes</taxon>
        <taxon>Pseudonocardiales</taxon>
        <taxon>Pseudonocardiaceae</taxon>
        <taxon>Pseudonocardia</taxon>
    </lineage>
</organism>
<evidence type="ECO:0000313" key="2">
    <source>
        <dbReference type="EMBL" id="GAA1838626.1"/>
    </source>
</evidence>
<evidence type="ECO:0008006" key="4">
    <source>
        <dbReference type="Google" id="ProtNLM"/>
    </source>
</evidence>
<dbReference type="Proteomes" id="UP001500449">
    <property type="component" value="Unassembled WGS sequence"/>
</dbReference>
<dbReference type="Gene3D" id="2.60.120.10">
    <property type="entry name" value="Jelly Rolls"/>
    <property type="match status" value="1"/>
</dbReference>
<dbReference type="EMBL" id="BAAAQK010000004">
    <property type="protein sequence ID" value="GAA1838626.1"/>
    <property type="molecule type" value="Genomic_DNA"/>
</dbReference>
<comment type="caution">
    <text evidence="2">The sequence shown here is derived from an EMBL/GenBank/DDBJ whole genome shotgun (WGS) entry which is preliminary data.</text>
</comment>